<feature type="region of interest" description="Disordered" evidence="1">
    <location>
        <begin position="349"/>
        <end position="369"/>
    </location>
</feature>
<dbReference type="RefSeq" id="XP_013777255.1">
    <property type="nucleotide sequence ID" value="XM_013921801.2"/>
</dbReference>
<name>A0ABM1B904_LIMPO</name>
<dbReference type="GeneID" id="106461935"/>
<dbReference type="Pfam" id="PF06809">
    <property type="entry name" value="NPDC1"/>
    <property type="match status" value="1"/>
</dbReference>
<dbReference type="InterPro" id="IPR009635">
    <property type="entry name" value="NPDC1"/>
</dbReference>
<gene>
    <name evidence="5" type="primary">LOC106461935</name>
</gene>
<reference evidence="5" key="1">
    <citation type="submission" date="2025-08" db="UniProtKB">
        <authorList>
            <consortium name="RefSeq"/>
        </authorList>
    </citation>
    <scope>IDENTIFICATION</scope>
    <source>
        <tissue evidence="5">Muscle</tissue>
    </source>
</reference>
<dbReference type="PANTHER" id="PTHR23352:SF2">
    <property type="entry name" value="NEURAL PROLIFERATION DIFFERENTIATION AND CONTROL PROTEIN 1"/>
    <property type="match status" value="1"/>
</dbReference>
<evidence type="ECO:0000313" key="4">
    <source>
        <dbReference type="Proteomes" id="UP000694941"/>
    </source>
</evidence>
<dbReference type="PANTHER" id="PTHR23352">
    <property type="entry name" value="NEURAL PROLIFERATION DIFFERENTIATION AND CONTROL PROTEIN-1 NPDC-1 PROTEIN"/>
    <property type="match status" value="1"/>
</dbReference>
<proteinExistence type="predicted"/>
<keyword evidence="3" id="KW-0732">Signal</keyword>
<feature type="signal peptide" evidence="3">
    <location>
        <begin position="1"/>
        <end position="25"/>
    </location>
</feature>
<keyword evidence="4" id="KW-1185">Reference proteome</keyword>
<keyword evidence="2" id="KW-1133">Transmembrane helix</keyword>
<evidence type="ECO:0000313" key="5">
    <source>
        <dbReference type="RefSeq" id="XP_013777255.1"/>
    </source>
</evidence>
<evidence type="ECO:0000256" key="2">
    <source>
        <dbReference type="SAM" id="Phobius"/>
    </source>
</evidence>
<organism evidence="4 5">
    <name type="scientific">Limulus polyphemus</name>
    <name type="common">Atlantic horseshoe crab</name>
    <dbReference type="NCBI Taxonomy" id="6850"/>
    <lineage>
        <taxon>Eukaryota</taxon>
        <taxon>Metazoa</taxon>
        <taxon>Ecdysozoa</taxon>
        <taxon>Arthropoda</taxon>
        <taxon>Chelicerata</taxon>
        <taxon>Merostomata</taxon>
        <taxon>Xiphosura</taxon>
        <taxon>Limulidae</taxon>
        <taxon>Limulus</taxon>
    </lineage>
</organism>
<feature type="chain" id="PRO_5045899883" evidence="3">
    <location>
        <begin position="26"/>
        <end position="369"/>
    </location>
</feature>
<feature type="transmembrane region" description="Helical" evidence="2">
    <location>
        <begin position="226"/>
        <end position="251"/>
    </location>
</feature>
<sequence>MNVMRRVSVFVMILTGTVIPDMVLSRPAVGNSDSKSGYISFQGGASNTPEEKTNHQMANYPELPSENHHHQYSHMMFSPFLQEEMNENLRRAKTQQKYVEMTNEILEPYKLFLENHNNNARRFDNFENNHVVGQISMKVYPPKKVFEVEAEEYLDKTGVLEPKRKDMDEIPFNGEKWAYPSPQVSELQKDELNVPHKFKEYDKPHDLSHHGPGYKETKAKSPVSDIYFVAIVAGCCSVATFGVIAAGICFYRFQKKSKAARNVEYPAYGVTGPGNKEKTSPNGDRKLAHSAQMYHYQHQKHQMISVENVNSCRLASASDMESEEENDEGDYTVYECPGLAVTGEMEVQNPLFIDESGQTVSQPPKENNK</sequence>
<protein>
    <submittedName>
        <fullName evidence="5">Uncharacterized protein LOC106461935</fullName>
    </submittedName>
</protein>
<evidence type="ECO:0000256" key="3">
    <source>
        <dbReference type="SAM" id="SignalP"/>
    </source>
</evidence>
<accession>A0ABM1B904</accession>
<evidence type="ECO:0000256" key="1">
    <source>
        <dbReference type="SAM" id="MobiDB-lite"/>
    </source>
</evidence>
<keyword evidence="2" id="KW-0812">Transmembrane</keyword>
<keyword evidence="2" id="KW-0472">Membrane</keyword>
<dbReference type="Proteomes" id="UP000694941">
    <property type="component" value="Unplaced"/>
</dbReference>
<feature type="compositionally biased region" description="Polar residues" evidence="1">
    <location>
        <begin position="356"/>
        <end position="369"/>
    </location>
</feature>